<evidence type="ECO:0000256" key="1">
    <source>
        <dbReference type="SAM" id="MobiDB-lite"/>
    </source>
</evidence>
<feature type="region of interest" description="Disordered" evidence="1">
    <location>
        <begin position="1"/>
        <end position="30"/>
    </location>
</feature>
<dbReference type="EMBL" id="JAENGZ010001597">
    <property type="protein sequence ID" value="KAG6947203.1"/>
    <property type="molecule type" value="Genomic_DNA"/>
</dbReference>
<proteinExistence type="predicted"/>
<sequence>MGKAPVTFQSARCYPRADAPPSRQPRSSQCSIPGYSVATLLRLGEIAQEQRRKLIYQWRQKRK</sequence>
<dbReference type="AlphaFoldDB" id="A0A8T1TSP4"/>
<dbReference type="Proteomes" id="UP000688947">
    <property type="component" value="Unassembled WGS sequence"/>
</dbReference>
<reference evidence="2" key="1">
    <citation type="submission" date="2021-01" db="EMBL/GenBank/DDBJ databases">
        <title>Phytophthora aleatoria, a newly-described species from Pinus radiata is distinct from Phytophthora cactorum isolates based on comparative genomics.</title>
        <authorList>
            <person name="Mcdougal R."/>
            <person name="Panda P."/>
            <person name="Williams N."/>
            <person name="Studholme D.J."/>
        </authorList>
    </citation>
    <scope>NUCLEOTIDE SEQUENCE</scope>
    <source>
        <strain evidence="2">NZFS 3830</strain>
    </source>
</reference>
<gene>
    <name evidence="2" type="ORF">JG687_00016258</name>
</gene>
<feature type="non-terminal residue" evidence="2">
    <location>
        <position position="1"/>
    </location>
</feature>
<protein>
    <submittedName>
        <fullName evidence="2">Uncharacterized protein</fullName>
    </submittedName>
</protein>
<name>A0A8T1TSP4_9STRA</name>
<organism evidence="2 3">
    <name type="scientific">Phytophthora cactorum</name>
    <dbReference type="NCBI Taxonomy" id="29920"/>
    <lineage>
        <taxon>Eukaryota</taxon>
        <taxon>Sar</taxon>
        <taxon>Stramenopiles</taxon>
        <taxon>Oomycota</taxon>
        <taxon>Peronosporomycetes</taxon>
        <taxon>Peronosporales</taxon>
        <taxon>Peronosporaceae</taxon>
        <taxon>Phytophthora</taxon>
    </lineage>
</organism>
<evidence type="ECO:0000313" key="3">
    <source>
        <dbReference type="Proteomes" id="UP000688947"/>
    </source>
</evidence>
<evidence type="ECO:0000313" key="2">
    <source>
        <dbReference type="EMBL" id="KAG6947203.1"/>
    </source>
</evidence>
<feature type="compositionally biased region" description="Low complexity" evidence="1">
    <location>
        <begin position="20"/>
        <end position="29"/>
    </location>
</feature>
<comment type="caution">
    <text evidence="2">The sequence shown here is derived from an EMBL/GenBank/DDBJ whole genome shotgun (WGS) entry which is preliminary data.</text>
</comment>
<accession>A0A8T1TSP4</accession>